<evidence type="ECO:0000313" key="4">
    <source>
        <dbReference type="Proteomes" id="UP000286931"/>
    </source>
</evidence>
<reference evidence="3 4" key="1">
    <citation type="submission" date="2018-12" db="EMBL/GenBank/DDBJ databases">
        <title>Draft genome sequence of Embleya hyalina NBRC 13850T.</title>
        <authorList>
            <person name="Komaki H."/>
            <person name="Hosoyama A."/>
            <person name="Kimura A."/>
            <person name="Ichikawa N."/>
            <person name="Tamura T."/>
        </authorList>
    </citation>
    <scope>NUCLEOTIDE SEQUENCE [LARGE SCALE GENOMIC DNA]</scope>
    <source>
        <strain evidence="3 4">NBRC 13850</strain>
    </source>
</reference>
<evidence type="ECO:0000259" key="2">
    <source>
        <dbReference type="Pfam" id="PF07859"/>
    </source>
</evidence>
<evidence type="ECO:0000256" key="1">
    <source>
        <dbReference type="ARBA" id="ARBA00022801"/>
    </source>
</evidence>
<dbReference type="Gene3D" id="3.40.50.1820">
    <property type="entry name" value="alpha/beta hydrolase"/>
    <property type="match status" value="1"/>
</dbReference>
<dbReference type="PANTHER" id="PTHR48081:SF8">
    <property type="entry name" value="ALPHA_BETA HYDROLASE FOLD-3 DOMAIN-CONTAINING PROTEIN-RELATED"/>
    <property type="match status" value="1"/>
</dbReference>
<dbReference type="RefSeq" id="WP_126638042.1">
    <property type="nucleotide sequence ID" value="NZ_BIFH01000019.1"/>
</dbReference>
<dbReference type="AlphaFoldDB" id="A0A401YMV4"/>
<gene>
    <name evidence="3" type="ORF">EHYA_03628</name>
</gene>
<dbReference type="InterPro" id="IPR029058">
    <property type="entry name" value="AB_hydrolase_fold"/>
</dbReference>
<sequence length="315" mass="33070">MSFDPNDYPLLPPELAALMVDVPTMPPVTADSVRAIREHARVAAARQPRSAVHRVEDRTLPGPDGRVPVRVYTPSPATPLPVLVFGHGGGWCVCDLDTHDALCREIAVRAEVLVVSVDYRLAPENPYPAGPADFYAAASWVAGHAAEIGGDPTRVAVGGDSAGANLATVACLAARDRGGPTFRCQLLAYPGLDAVSERAGWTEMAHAPMVGAETARSMWAAYAAGHDPRDPYLSPLHASDLSGLPPAIVVAPGYDHGRDDFAAYAVALTKAGVAVDFRPYPGMLHGFLSYFAAVPACSRALDEVCAALRAALATD</sequence>
<dbReference type="Proteomes" id="UP000286931">
    <property type="component" value="Unassembled WGS sequence"/>
</dbReference>
<dbReference type="PANTHER" id="PTHR48081">
    <property type="entry name" value="AB HYDROLASE SUPERFAMILY PROTEIN C4A8.06C"/>
    <property type="match status" value="1"/>
</dbReference>
<dbReference type="EMBL" id="BIFH01000019">
    <property type="protein sequence ID" value="GCD95944.1"/>
    <property type="molecule type" value="Genomic_DNA"/>
</dbReference>
<dbReference type="InterPro" id="IPR050300">
    <property type="entry name" value="GDXG_lipolytic_enzyme"/>
</dbReference>
<proteinExistence type="predicted"/>
<comment type="caution">
    <text evidence="3">The sequence shown here is derived from an EMBL/GenBank/DDBJ whole genome shotgun (WGS) entry which is preliminary data.</text>
</comment>
<dbReference type="Pfam" id="PF07859">
    <property type="entry name" value="Abhydrolase_3"/>
    <property type="match status" value="1"/>
</dbReference>
<name>A0A401YMV4_9ACTN</name>
<evidence type="ECO:0000313" key="3">
    <source>
        <dbReference type="EMBL" id="GCD95944.1"/>
    </source>
</evidence>
<dbReference type="OrthoDB" id="128186at2"/>
<feature type="domain" description="Alpha/beta hydrolase fold-3" evidence="2">
    <location>
        <begin position="83"/>
        <end position="288"/>
    </location>
</feature>
<dbReference type="GO" id="GO:0016787">
    <property type="term" value="F:hydrolase activity"/>
    <property type="evidence" value="ECO:0007669"/>
    <property type="project" value="UniProtKB-KW"/>
</dbReference>
<dbReference type="InterPro" id="IPR013094">
    <property type="entry name" value="AB_hydrolase_3"/>
</dbReference>
<protein>
    <submittedName>
        <fullName evidence="3">Lipase</fullName>
    </submittedName>
</protein>
<keyword evidence="4" id="KW-1185">Reference proteome</keyword>
<accession>A0A401YMV4</accession>
<dbReference type="SUPFAM" id="SSF53474">
    <property type="entry name" value="alpha/beta-Hydrolases"/>
    <property type="match status" value="1"/>
</dbReference>
<keyword evidence="1" id="KW-0378">Hydrolase</keyword>
<organism evidence="3 4">
    <name type="scientific">Embleya hyalina</name>
    <dbReference type="NCBI Taxonomy" id="516124"/>
    <lineage>
        <taxon>Bacteria</taxon>
        <taxon>Bacillati</taxon>
        <taxon>Actinomycetota</taxon>
        <taxon>Actinomycetes</taxon>
        <taxon>Kitasatosporales</taxon>
        <taxon>Streptomycetaceae</taxon>
        <taxon>Embleya</taxon>
    </lineage>
</organism>